<name>A0A6M3K4Y3_9ZZZZ</name>
<proteinExistence type="predicted"/>
<gene>
    <name evidence="1" type="ORF">MM415A01455_0007</name>
</gene>
<reference evidence="1" key="1">
    <citation type="submission" date="2020-03" db="EMBL/GenBank/DDBJ databases">
        <title>The deep terrestrial virosphere.</title>
        <authorList>
            <person name="Holmfeldt K."/>
            <person name="Nilsson E."/>
            <person name="Simone D."/>
            <person name="Lopez-Fernandez M."/>
            <person name="Wu X."/>
            <person name="de Brujin I."/>
            <person name="Lundin D."/>
            <person name="Andersson A."/>
            <person name="Bertilsson S."/>
            <person name="Dopson M."/>
        </authorList>
    </citation>
    <scope>NUCLEOTIDE SEQUENCE</scope>
    <source>
        <strain evidence="1">MM415A01455</strain>
    </source>
</reference>
<organism evidence="1">
    <name type="scientific">viral metagenome</name>
    <dbReference type="NCBI Taxonomy" id="1070528"/>
    <lineage>
        <taxon>unclassified sequences</taxon>
        <taxon>metagenomes</taxon>
        <taxon>organismal metagenomes</taxon>
    </lineage>
</organism>
<accession>A0A6M3K4Y3</accession>
<sequence length="610" mass="62203">MAKMNDHISMIPSQRARRGIRGILSQFLNDDDPTTVKGFTLSGDGRIDLSSATVAAANTDGGVIKAGTSSARVTEDTADMKFVSMYFDNGATSGDNRGLYLRLYLTGAGGGGEAARIYTDVENVAAGTAHGAHISLGFGTSGKVTGQGIAVRGTLHMPTTALPASNVTYAALQAEIYSDGAASDPAGNLLSAIRILNDGHSTGMIDVDDDAAMIELTGWTSGTGNMLYGSTARCRVAGTSKYLVFSTAENSLTLPAPIVVGVDGTGHDVTFYGDTAGCGVFWDQDGDTNGSLTIGGSGGSKGNDVIIYGASNGAYVKWDQSVDDLILAGASRLLLGADAAGCDAILYGATASYNVTWDANGDTNGALYVGADTKGILFNLYGDTTGCGVFWNPSTDTNGTLTVGGSGGSKGVDVMIYGATNGCSLQWDQSADSLEIVKTSAVATATNLYSVNIGQTLTGASAVNTAEVLRSVLTANVQTGNWANAILGKVDFSTAGKVTGIAGAICGEIDIGAGVTSGGAYCCFEAELSIGSGAGLGGKNQTAFMIMNAWGADVATWQTSGYVFSMTGLGTPDTSHVIQANTDQATHAIRVLIDGTPYYMLMTTVDNGSE</sequence>
<evidence type="ECO:0000313" key="1">
    <source>
        <dbReference type="EMBL" id="QJA76711.1"/>
    </source>
</evidence>
<dbReference type="AlphaFoldDB" id="A0A6M3K4Y3"/>
<dbReference type="EMBL" id="MT142239">
    <property type="protein sequence ID" value="QJA76711.1"/>
    <property type="molecule type" value="Genomic_DNA"/>
</dbReference>
<protein>
    <submittedName>
        <fullName evidence="1">Uncharacterized protein</fullName>
    </submittedName>
</protein>